<protein>
    <recommendedName>
        <fullName evidence="2">DUF4412 domain-containing protein</fullName>
    </recommendedName>
</protein>
<dbReference type="Gene3D" id="2.50.20.10">
    <property type="entry name" value="Lipoprotein localisation LolA/LolB/LppX"/>
    <property type="match status" value="1"/>
</dbReference>
<proteinExistence type="predicted"/>
<organism evidence="1">
    <name type="scientific">marine sediment metagenome</name>
    <dbReference type="NCBI Taxonomy" id="412755"/>
    <lineage>
        <taxon>unclassified sequences</taxon>
        <taxon>metagenomes</taxon>
        <taxon>ecological metagenomes</taxon>
    </lineage>
</organism>
<sequence length="126" mass="13976">MEVGSPGGRTITIIDGRTMYSYLPSKNTAIKLTKKSSSQMGVLSDYVPYLESLGAKVIGSEKIGQYDCDIYEFIDPGVNMASKVWLWKAKQFPVKVETKIPDGVMTTIMKDIKIGIDIDDSEFMLP</sequence>
<feature type="non-terminal residue" evidence="1">
    <location>
        <position position="126"/>
    </location>
</feature>
<gene>
    <name evidence="1" type="ORF">S01H1_45672</name>
</gene>
<comment type="caution">
    <text evidence="1">The sequence shown here is derived from an EMBL/GenBank/DDBJ whole genome shotgun (WGS) entry which is preliminary data.</text>
</comment>
<dbReference type="AlphaFoldDB" id="X0U8J7"/>
<dbReference type="EMBL" id="BARS01029202">
    <property type="protein sequence ID" value="GAG01875.1"/>
    <property type="molecule type" value="Genomic_DNA"/>
</dbReference>
<name>X0U8J7_9ZZZZ</name>
<reference evidence="1" key="1">
    <citation type="journal article" date="2014" name="Front. Microbiol.">
        <title>High frequency of phylogenetically diverse reductive dehalogenase-homologous genes in deep subseafloor sedimentary metagenomes.</title>
        <authorList>
            <person name="Kawai M."/>
            <person name="Futagami T."/>
            <person name="Toyoda A."/>
            <person name="Takaki Y."/>
            <person name="Nishi S."/>
            <person name="Hori S."/>
            <person name="Arai W."/>
            <person name="Tsubouchi T."/>
            <person name="Morono Y."/>
            <person name="Uchiyama I."/>
            <person name="Ito T."/>
            <person name="Fujiyama A."/>
            <person name="Inagaki F."/>
            <person name="Takami H."/>
        </authorList>
    </citation>
    <scope>NUCLEOTIDE SEQUENCE</scope>
    <source>
        <strain evidence="1">Expedition CK06-06</strain>
    </source>
</reference>
<evidence type="ECO:0000313" key="1">
    <source>
        <dbReference type="EMBL" id="GAG01875.1"/>
    </source>
</evidence>
<accession>X0U8J7</accession>
<evidence type="ECO:0008006" key="2">
    <source>
        <dbReference type="Google" id="ProtNLM"/>
    </source>
</evidence>